<sequence>MIRFPLRRLPLLAGLLALLCGAAQAAGLTASVDRSSLNLGEIVELSLESSAPTLEGRPDLTPLAAQFEILDTRLLSRQVLADGETQRHDRLVIALQPRLAGRLTIPPLSLGAERSQAIVLQVHEPRPVAADNALAPVFIDASLDQDSVYVQAQAVLTLRVFHSVALYDDSQLSPLEMEDARVEPLGARRTYEQEIDGVRHGVQEVRYAIFPQRSGTLQIPAQLFSATALASQDAAGQPFGPRSGRPLQVRSPALALQVKPRPASYPADAPWLPAHSLSLSETWTPEPQRPQVGDSLTRNLLLRAEGLGGAQLPDLSRPLAHPGLRSYPDQPRLRSRSNAGGLVGSREESIALVPTAAGTIELPALEVVWWNTREERLERASLPARRIEVQAAPLAEMPVPADMPRGAAQAPSPLWPWQLACMLLLAGNLLTLVLWWRARRQPAVIRAASSGPSPRTLQDDLRRACQSNDPHATRQALDAWARQQPETLAAMAARYVPLSAALDDLNGALYSESGQHWQGEALWQAIGRLPAPSDTALAADGNPLPPLYPR</sequence>
<evidence type="ECO:0000313" key="6">
    <source>
        <dbReference type="Proteomes" id="UP000243063"/>
    </source>
</evidence>
<keyword evidence="2" id="KW-0812">Transmembrane</keyword>
<dbReference type="Pfam" id="PF25607">
    <property type="entry name" value="DUF7939"/>
    <property type="match status" value="1"/>
</dbReference>
<proteinExistence type="predicted"/>
<keyword evidence="2" id="KW-0472">Membrane</keyword>
<dbReference type="STRING" id="1245526.SAMN05216580_1979"/>
<reference evidence="6" key="1">
    <citation type="submission" date="2016-10" db="EMBL/GenBank/DDBJ databases">
        <authorList>
            <person name="Varghese N."/>
            <person name="Submissions S."/>
        </authorList>
    </citation>
    <scope>NUCLEOTIDE SEQUENCE [LARGE SCALE GENOMIC DNA]</scope>
    <source>
        <strain evidence="6">CCTCC 2012022</strain>
    </source>
</reference>
<evidence type="ECO:0000256" key="2">
    <source>
        <dbReference type="SAM" id="Phobius"/>
    </source>
</evidence>
<evidence type="ECO:0000256" key="3">
    <source>
        <dbReference type="SAM" id="SignalP"/>
    </source>
</evidence>
<dbReference type="AlphaFoldDB" id="A0A1H2GV14"/>
<dbReference type="RefSeq" id="WP_090214017.1">
    <property type="nucleotide sequence ID" value="NZ_LT629780.1"/>
</dbReference>
<name>A0A1H2GV14_9GAMM</name>
<keyword evidence="6" id="KW-1185">Reference proteome</keyword>
<feature type="signal peptide" evidence="3">
    <location>
        <begin position="1"/>
        <end position="25"/>
    </location>
</feature>
<accession>A0A1H2GV14</accession>
<feature type="chain" id="PRO_5009275143" evidence="3">
    <location>
        <begin position="26"/>
        <end position="550"/>
    </location>
</feature>
<gene>
    <name evidence="5" type="ORF">SAMN05216580_1979</name>
</gene>
<dbReference type="EMBL" id="LT629780">
    <property type="protein sequence ID" value="SDU23413.1"/>
    <property type="molecule type" value="Genomic_DNA"/>
</dbReference>
<dbReference type="InterPro" id="IPR057699">
    <property type="entry name" value="DUF7939"/>
</dbReference>
<evidence type="ECO:0000256" key="1">
    <source>
        <dbReference type="SAM" id="MobiDB-lite"/>
    </source>
</evidence>
<dbReference type="PANTHER" id="PTHR40940:SF1">
    <property type="entry name" value="PROTEIN BATD"/>
    <property type="match status" value="1"/>
</dbReference>
<dbReference type="PANTHER" id="PTHR40940">
    <property type="entry name" value="PROTEIN BATD-RELATED"/>
    <property type="match status" value="1"/>
</dbReference>
<feature type="region of interest" description="Disordered" evidence="1">
    <location>
        <begin position="311"/>
        <end position="341"/>
    </location>
</feature>
<evidence type="ECO:0000259" key="4">
    <source>
        <dbReference type="Pfam" id="PF25607"/>
    </source>
</evidence>
<dbReference type="InterPro" id="IPR025738">
    <property type="entry name" value="BatD"/>
</dbReference>
<protein>
    <submittedName>
        <fullName evidence="5">Oxygen tolerance</fullName>
    </submittedName>
</protein>
<dbReference type="OrthoDB" id="5293418at2"/>
<evidence type="ECO:0000313" key="5">
    <source>
        <dbReference type="EMBL" id="SDU23413.1"/>
    </source>
</evidence>
<keyword evidence="3" id="KW-0732">Signal</keyword>
<dbReference type="Proteomes" id="UP000243063">
    <property type="component" value="Chromosome I"/>
</dbReference>
<feature type="domain" description="DUF7939" evidence="4">
    <location>
        <begin position="456"/>
        <end position="531"/>
    </location>
</feature>
<feature type="transmembrane region" description="Helical" evidence="2">
    <location>
        <begin position="414"/>
        <end position="436"/>
    </location>
</feature>
<organism evidence="5 6">
    <name type="scientific">Geopseudomonas guangdongensis</name>
    <dbReference type="NCBI Taxonomy" id="1245526"/>
    <lineage>
        <taxon>Bacteria</taxon>
        <taxon>Pseudomonadati</taxon>
        <taxon>Pseudomonadota</taxon>
        <taxon>Gammaproteobacteria</taxon>
        <taxon>Pseudomonadales</taxon>
        <taxon>Pseudomonadaceae</taxon>
        <taxon>Geopseudomonas</taxon>
    </lineage>
</organism>
<dbReference type="Pfam" id="PF13584">
    <property type="entry name" value="BatD"/>
    <property type="match status" value="1"/>
</dbReference>
<keyword evidence="2" id="KW-1133">Transmembrane helix</keyword>